<feature type="domain" description="Enoyl reductase (ER)" evidence="5">
    <location>
        <begin position="9"/>
        <end position="341"/>
    </location>
</feature>
<evidence type="ECO:0000256" key="3">
    <source>
        <dbReference type="ARBA" id="ARBA00023002"/>
    </source>
</evidence>
<dbReference type="GO" id="GO:0016616">
    <property type="term" value="F:oxidoreductase activity, acting on the CH-OH group of donors, NAD or NADP as acceptor"/>
    <property type="evidence" value="ECO:0007669"/>
    <property type="project" value="UniProtKB-ARBA"/>
</dbReference>
<dbReference type="InterPro" id="IPR036291">
    <property type="entry name" value="NAD(P)-bd_dom_sf"/>
</dbReference>
<protein>
    <submittedName>
        <fullName evidence="6">Alcohol dehydrogenase zinc-binding domain protein</fullName>
    </submittedName>
</protein>
<dbReference type="PANTHER" id="PTHR43401:SF2">
    <property type="entry name" value="L-THREONINE 3-DEHYDROGENASE"/>
    <property type="match status" value="1"/>
</dbReference>
<dbReference type="PROSITE" id="PS00059">
    <property type="entry name" value="ADH_ZINC"/>
    <property type="match status" value="1"/>
</dbReference>
<keyword evidence="2 4" id="KW-0862">Zinc</keyword>
<keyword evidence="3" id="KW-0560">Oxidoreductase</keyword>
<dbReference type="PANTHER" id="PTHR43401">
    <property type="entry name" value="L-THREONINE 3-DEHYDROGENASE"/>
    <property type="match status" value="1"/>
</dbReference>
<reference evidence="7" key="1">
    <citation type="submission" date="2017-03" db="EMBL/GenBank/DDBJ databases">
        <authorList>
            <person name="Herbold C."/>
        </authorList>
    </citation>
    <scope>NUCLEOTIDE SEQUENCE [LARGE SCALE GENOMIC DNA]</scope>
</reference>
<dbReference type="InterPro" id="IPR013149">
    <property type="entry name" value="ADH-like_C"/>
</dbReference>
<evidence type="ECO:0000256" key="4">
    <source>
        <dbReference type="RuleBase" id="RU361277"/>
    </source>
</evidence>
<dbReference type="Gene3D" id="3.90.180.10">
    <property type="entry name" value="Medium-chain alcohol dehydrogenases, catalytic domain"/>
    <property type="match status" value="1"/>
</dbReference>
<proteinExistence type="inferred from homology"/>
<dbReference type="GO" id="GO:0051262">
    <property type="term" value="P:protein tetramerization"/>
    <property type="evidence" value="ECO:0007669"/>
    <property type="project" value="UniProtKB-ARBA"/>
</dbReference>
<dbReference type="Gene3D" id="3.40.50.720">
    <property type="entry name" value="NAD(P)-binding Rossmann-like Domain"/>
    <property type="match status" value="1"/>
</dbReference>
<evidence type="ECO:0000256" key="1">
    <source>
        <dbReference type="ARBA" id="ARBA00022723"/>
    </source>
</evidence>
<dbReference type="Pfam" id="PF08240">
    <property type="entry name" value="ADH_N"/>
    <property type="match status" value="1"/>
</dbReference>
<sequence length="348" mass="38172">MMKVAYVSGSSDVQIKNVERPHVSKGEILVSMKACGVCGSDLEKIYGKYSQPSMRLGHEPSGIVSAIGDGVTNFKNGDRVFAHHHVPCHSCHYCTHGNETMCQKYSETNLLPCGLAEEFIVPEWNVSHGGVIKLPDHVSFESASMIEPLACCVRAWNKIKFKKGDSIAILGAGPTGLMHLMLSKAYGIQDIFCLDINDFRLEFAKKFGITESIRSDDPEAHQKILSKTHNRGVDIAMVSTGNINAISQAIDFVRKGGTVVLFGVPTKDVKMSLEMSKVYSKEITITPSYAASENDTNEAFRLISQGTINVQKLITHKFDLADSAKALDYAHQVNDSMKIIITNSETLN</sequence>
<organism evidence="6 7">
    <name type="scientific">Candidatus Nitrosotalea okcheonensis</name>
    <dbReference type="NCBI Taxonomy" id="1903276"/>
    <lineage>
        <taxon>Archaea</taxon>
        <taxon>Nitrososphaerota</taxon>
        <taxon>Nitrososphaeria</taxon>
        <taxon>Nitrosotaleales</taxon>
        <taxon>Nitrosotaleaceae</taxon>
        <taxon>Nitrosotalea</taxon>
    </lineage>
</organism>
<dbReference type="InterPro" id="IPR002328">
    <property type="entry name" value="ADH_Zn_CS"/>
</dbReference>
<dbReference type="InterPro" id="IPR011032">
    <property type="entry name" value="GroES-like_sf"/>
</dbReference>
<evidence type="ECO:0000313" key="7">
    <source>
        <dbReference type="Proteomes" id="UP000230607"/>
    </source>
</evidence>
<dbReference type="InterPro" id="IPR050129">
    <property type="entry name" value="Zn_alcohol_dh"/>
</dbReference>
<evidence type="ECO:0000313" key="6">
    <source>
        <dbReference type="EMBL" id="SMH70677.1"/>
    </source>
</evidence>
<dbReference type="SUPFAM" id="SSF51735">
    <property type="entry name" value="NAD(P)-binding Rossmann-fold domains"/>
    <property type="match status" value="1"/>
</dbReference>
<dbReference type="AlphaFoldDB" id="A0A2H1FD52"/>
<evidence type="ECO:0000259" key="5">
    <source>
        <dbReference type="SMART" id="SM00829"/>
    </source>
</evidence>
<keyword evidence="1 4" id="KW-0479">Metal-binding</keyword>
<gene>
    <name evidence="6" type="ORF">NCS_10484</name>
</gene>
<evidence type="ECO:0000256" key="2">
    <source>
        <dbReference type="ARBA" id="ARBA00022833"/>
    </source>
</evidence>
<dbReference type="InterPro" id="IPR013154">
    <property type="entry name" value="ADH-like_N"/>
</dbReference>
<dbReference type="SMART" id="SM00829">
    <property type="entry name" value="PKS_ER"/>
    <property type="match status" value="1"/>
</dbReference>
<dbReference type="InterPro" id="IPR020843">
    <property type="entry name" value="ER"/>
</dbReference>
<dbReference type="GO" id="GO:0008270">
    <property type="term" value="F:zinc ion binding"/>
    <property type="evidence" value="ECO:0007669"/>
    <property type="project" value="InterPro"/>
</dbReference>
<comment type="cofactor">
    <cofactor evidence="4">
        <name>Zn(2+)</name>
        <dbReference type="ChEBI" id="CHEBI:29105"/>
    </cofactor>
</comment>
<dbReference type="GO" id="GO:0043168">
    <property type="term" value="F:anion binding"/>
    <property type="evidence" value="ECO:0007669"/>
    <property type="project" value="UniProtKB-ARBA"/>
</dbReference>
<dbReference type="Pfam" id="PF00107">
    <property type="entry name" value="ADH_zinc_N"/>
    <property type="match status" value="1"/>
</dbReference>
<dbReference type="SUPFAM" id="SSF50129">
    <property type="entry name" value="GroES-like"/>
    <property type="match status" value="1"/>
</dbReference>
<accession>A0A2H1FD52</accession>
<name>A0A2H1FD52_9ARCH</name>
<dbReference type="CDD" id="cd08235">
    <property type="entry name" value="iditol_2_DH_like"/>
    <property type="match status" value="1"/>
</dbReference>
<dbReference type="GO" id="GO:0030554">
    <property type="term" value="F:adenyl nucleotide binding"/>
    <property type="evidence" value="ECO:0007669"/>
    <property type="project" value="UniProtKB-ARBA"/>
</dbReference>
<keyword evidence="7" id="KW-1185">Reference proteome</keyword>
<dbReference type="Proteomes" id="UP000230607">
    <property type="component" value="Chromosome 1"/>
</dbReference>
<comment type="similarity">
    <text evidence="4">Belongs to the zinc-containing alcohol dehydrogenase family.</text>
</comment>
<dbReference type="EMBL" id="LT841358">
    <property type="protein sequence ID" value="SMH70677.1"/>
    <property type="molecule type" value="Genomic_DNA"/>
</dbReference>